<dbReference type="AlphaFoldDB" id="K1XZ00"/>
<evidence type="ECO:0000313" key="2">
    <source>
        <dbReference type="EMBL" id="EKD25558.1"/>
    </source>
</evidence>
<organism evidence="2">
    <name type="scientific">uncultured bacterium</name>
    <name type="common">gcode 4</name>
    <dbReference type="NCBI Taxonomy" id="1234023"/>
    <lineage>
        <taxon>Bacteria</taxon>
        <taxon>environmental samples</taxon>
    </lineage>
</organism>
<reference evidence="2" key="1">
    <citation type="journal article" date="2012" name="Science">
        <title>Fermentation, hydrogen, and sulfur metabolism in multiple uncultivated bacterial phyla.</title>
        <authorList>
            <person name="Wrighton K.C."/>
            <person name="Thomas B.C."/>
            <person name="Sharon I."/>
            <person name="Miller C.S."/>
            <person name="Castelle C.J."/>
            <person name="VerBerkmoes N.C."/>
            <person name="Wilkins M.J."/>
            <person name="Hettich R.L."/>
            <person name="Lipton M.S."/>
            <person name="Williams K.H."/>
            <person name="Long P.E."/>
            <person name="Banfield J.F."/>
        </authorList>
    </citation>
    <scope>NUCLEOTIDE SEQUENCE [LARGE SCALE GENOMIC DNA]</scope>
</reference>
<comment type="caution">
    <text evidence="2">The sequence shown here is derived from an EMBL/GenBank/DDBJ whole genome shotgun (WGS) entry which is preliminary data.</text>
</comment>
<feature type="transmembrane region" description="Helical" evidence="1">
    <location>
        <begin position="167"/>
        <end position="186"/>
    </location>
</feature>
<protein>
    <submittedName>
        <fullName evidence="2">Uncharacterized protein</fullName>
    </submittedName>
</protein>
<accession>K1XZ00</accession>
<proteinExistence type="predicted"/>
<keyword evidence="1" id="KW-1133">Transmembrane helix</keyword>
<dbReference type="EMBL" id="AMFJ01036027">
    <property type="protein sequence ID" value="EKD25558.1"/>
    <property type="molecule type" value="Genomic_DNA"/>
</dbReference>
<gene>
    <name evidence="2" type="ORF">ACD_80C00020G0002</name>
</gene>
<keyword evidence="1" id="KW-0472">Membrane</keyword>
<name>K1XZ00_9BACT</name>
<sequence length="192" mass="23226">MVFGYATFQTKKHKHMKNFKEQQKIYQEIIKKIIGYLKEFDPQWIEKRTWFEDLKKFELGENFFNKVILANESSPKDKHEFYTDVCIFAIDDIQKKIGFEIDPETKSRYAQDEHEALLGYLWWDTIYEMIVYKEDIPSGGQKKLSKKRRIFIERIKGIEKRVYWKKIIPPIFGGFFYFMIFNVSIFSPSLEI</sequence>
<evidence type="ECO:0000256" key="1">
    <source>
        <dbReference type="SAM" id="Phobius"/>
    </source>
</evidence>
<keyword evidence="1" id="KW-0812">Transmembrane</keyword>